<dbReference type="EMBL" id="CAEZVZ010000040">
    <property type="protein sequence ID" value="CAB4640830.1"/>
    <property type="molecule type" value="Genomic_DNA"/>
</dbReference>
<dbReference type="Pfam" id="PF08352">
    <property type="entry name" value="oligo_HPY"/>
    <property type="match status" value="1"/>
</dbReference>
<sequence>MAHRIAVMQNGELVEVGDRDQILQHPKSDYTRRLIAAVPVPDPAEQRIRREARLAAK</sequence>
<dbReference type="AlphaFoldDB" id="A0A6J6JTN6"/>
<accession>A0A6J6JTN6</accession>
<evidence type="ECO:0000256" key="3">
    <source>
        <dbReference type="ARBA" id="ARBA00022741"/>
    </source>
</evidence>
<dbReference type="GO" id="GO:0005524">
    <property type="term" value="F:ATP binding"/>
    <property type="evidence" value="ECO:0007669"/>
    <property type="project" value="UniProtKB-KW"/>
</dbReference>
<comment type="similarity">
    <text evidence="1">Belongs to the ABC transporter superfamily.</text>
</comment>
<dbReference type="InterPro" id="IPR050319">
    <property type="entry name" value="ABC_transp_ATP-bind"/>
</dbReference>
<evidence type="ECO:0000256" key="2">
    <source>
        <dbReference type="ARBA" id="ARBA00022448"/>
    </source>
</evidence>
<keyword evidence="4" id="KW-0067">ATP-binding</keyword>
<feature type="domain" description="Oligopeptide/dipeptide ABC transporter C-terminal" evidence="5">
    <location>
        <begin position="14"/>
        <end position="49"/>
    </location>
</feature>
<dbReference type="GO" id="GO:0015833">
    <property type="term" value="P:peptide transport"/>
    <property type="evidence" value="ECO:0007669"/>
    <property type="project" value="InterPro"/>
</dbReference>
<reference evidence="6" key="1">
    <citation type="submission" date="2020-05" db="EMBL/GenBank/DDBJ databases">
        <authorList>
            <person name="Chiriac C."/>
            <person name="Salcher M."/>
            <person name="Ghai R."/>
            <person name="Kavagutti S V."/>
        </authorList>
    </citation>
    <scope>NUCLEOTIDE SEQUENCE</scope>
</reference>
<organism evidence="6">
    <name type="scientific">freshwater metagenome</name>
    <dbReference type="NCBI Taxonomy" id="449393"/>
    <lineage>
        <taxon>unclassified sequences</taxon>
        <taxon>metagenomes</taxon>
        <taxon>ecological metagenomes</taxon>
    </lineage>
</organism>
<dbReference type="InterPro" id="IPR027417">
    <property type="entry name" value="P-loop_NTPase"/>
</dbReference>
<keyword evidence="3" id="KW-0547">Nucleotide-binding</keyword>
<name>A0A6J6JTN6_9ZZZZ</name>
<evidence type="ECO:0000313" key="6">
    <source>
        <dbReference type="EMBL" id="CAB4640830.1"/>
    </source>
</evidence>
<keyword evidence="2" id="KW-0813">Transport</keyword>
<proteinExistence type="inferred from homology"/>
<dbReference type="Gene3D" id="3.40.50.300">
    <property type="entry name" value="P-loop containing nucleotide triphosphate hydrolases"/>
    <property type="match status" value="1"/>
</dbReference>
<evidence type="ECO:0000256" key="4">
    <source>
        <dbReference type="ARBA" id="ARBA00022840"/>
    </source>
</evidence>
<dbReference type="InterPro" id="IPR013563">
    <property type="entry name" value="Oligopep_ABC_C"/>
</dbReference>
<evidence type="ECO:0000256" key="1">
    <source>
        <dbReference type="ARBA" id="ARBA00005417"/>
    </source>
</evidence>
<protein>
    <submittedName>
        <fullName evidence="6">Unannotated protein</fullName>
    </submittedName>
</protein>
<dbReference type="SUPFAM" id="SSF52540">
    <property type="entry name" value="P-loop containing nucleoside triphosphate hydrolases"/>
    <property type="match status" value="1"/>
</dbReference>
<dbReference type="PANTHER" id="PTHR43776">
    <property type="entry name" value="TRANSPORT ATP-BINDING PROTEIN"/>
    <property type="match status" value="1"/>
</dbReference>
<dbReference type="PANTHER" id="PTHR43776:SF7">
    <property type="entry name" value="D,D-DIPEPTIDE TRANSPORT ATP-BINDING PROTEIN DDPF-RELATED"/>
    <property type="match status" value="1"/>
</dbReference>
<evidence type="ECO:0000259" key="5">
    <source>
        <dbReference type="Pfam" id="PF08352"/>
    </source>
</evidence>
<gene>
    <name evidence="6" type="ORF">UFOPK2162_00424</name>
</gene>